<feature type="non-terminal residue" evidence="1">
    <location>
        <position position="1"/>
    </location>
</feature>
<dbReference type="EMBL" id="JAMKFB020000010">
    <property type="protein sequence ID" value="KAL0183037.1"/>
    <property type="molecule type" value="Genomic_DNA"/>
</dbReference>
<reference evidence="1 2" key="1">
    <citation type="submission" date="2024-05" db="EMBL/GenBank/DDBJ databases">
        <title>Genome sequencing and assembly of Indian major carp, Cirrhinus mrigala (Hamilton, 1822).</title>
        <authorList>
            <person name="Mohindra V."/>
            <person name="Chowdhury L.M."/>
            <person name="Lal K."/>
            <person name="Jena J.K."/>
        </authorList>
    </citation>
    <scope>NUCLEOTIDE SEQUENCE [LARGE SCALE GENOMIC DNA]</scope>
    <source>
        <strain evidence="1">CM1030</strain>
        <tissue evidence="1">Blood</tissue>
    </source>
</reference>
<accession>A0ABD0QA03</accession>
<feature type="non-terminal residue" evidence="1">
    <location>
        <position position="51"/>
    </location>
</feature>
<comment type="caution">
    <text evidence="1">The sequence shown here is derived from an EMBL/GenBank/DDBJ whole genome shotgun (WGS) entry which is preliminary data.</text>
</comment>
<sequence>GSSSVNEYTLHFRTQTAASGWNEIALLGTYRQGLNPEIRAAMVLYDDSIRL</sequence>
<gene>
    <name evidence="1" type="ORF">M9458_022412</name>
</gene>
<keyword evidence="2" id="KW-1185">Reference proteome</keyword>
<proteinExistence type="predicted"/>
<organism evidence="1 2">
    <name type="scientific">Cirrhinus mrigala</name>
    <name type="common">Mrigala</name>
    <dbReference type="NCBI Taxonomy" id="683832"/>
    <lineage>
        <taxon>Eukaryota</taxon>
        <taxon>Metazoa</taxon>
        <taxon>Chordata</taxon>
        <taxon>Craniata</taxon>
        <taxon>Vertebrata</taxon>
        <taxon>Euteleostomi</taxon>
        <taxon>Actinopterygii</taxon>
        <taxon>Neopterygii</taxon>
        <taxon>Teleostei</taxon>
        <taxon>Ostariophysi</taxon>
        <taxon>Cypriniformes</taxon>
        <taxon>Cyprinidae</taxon>
        <taxon>Labeoninae</taxon>
        <taxon>Labeonini</taxon>
        <taxon>Cirrhinus</taxon>
    </lineage>
</organism>
<evidence type="ECO:0000313" key="1">
    <source>
        <dbReference type="EMBL" id="KAL0183037.1"/>
    </source>
</evidence>
<dbReference type="AlphaFoldDB" id="A0ABD0QA03"/>
<evidence type="ECO:0000313" key="2">
    <source>
        <dbReference type="Proteomes" id="UP001529510"/>
    </source>
</evidence>
<protein>
    <submittedName>
        <fullName evidence="1">Uncharacterized protein</fullName>
    </submittedName>
</protein>
<name>A0ABD0QA03_CIRMR</name>
<dbReference type="Proteomes" id="UP001529510">
    <property type="component" value="Unassembled WGS sequence"/>
</dbReference>